<evidence type="ECO:0000259" key="1">
    <source>
        <dbReference type="SMART" id="SM01349"/>
    </source>
</evidence>
<reference evidence="2" key="1">
    <citation type="submission" date="2017-08" db="EMBL/GenBank/DDBJ databases">
        <authorList>
            <person name="Polle J.E."/>
            <person name="Barry K."/>
            <person name="Cushman J."/>
            <person name="Schmutz J."/>
            <person name="Tran D."/>
            <person name="Hathwaick L.T."/>
            <person name="Yim W.C."/>
            <person name="Jenkins J."/>
            <person name="Mckie-Krisberg Z.M."/>
            <person name="Prochnik S."/>
            <person name="Lindquist E."/>
            <person name="Dockter R.B."/>
            <person name="Adam C."/>
            <person name="Molina H."/>
            <person name="Bunkerborg J."/>
            <person name="Jin E."/>
            <person name="Buchheim M."/>
            <person name="Magnuson J."/>
        </authorList>
    </citation>
    <scope>NUCLEOTIDE SEQUENCE</scope>
    <source>
        <strain evidence="2">CCAP 19/18</strain>
    </source>
</reference>
<dbReference type="SMART" id="SM01349">
    <property type="entry name" value="TOG"/>
    <property type="match status" value="1"/>
</dbReference>
<name>A0ABQ7GFN0_DUNSA</name>
<dbReference type="PANTHER" id="PTHR21567">
    <property type="entry name" value="CLASP"/>
    <property type="match status" value="1"/>
</dbReference>
<evidence type="ECO:0000313" key="3">
    <source>
        <dbReference type="Proteomes" id="UP000815325"/>
    </source>
</evidence>
<comment type="caution">
    <text evidence="2">The sequence shown here is derived from an EMBL/GenBank/DDBJ whole genome shotgun (WGS) entry which is preliminary data.</text>
</comment>
<accession>A0ABQ7GFN0</accession>
<proteinExistence type="predicted"/>
<sequence>MAQQHQGLAAAPEAQLVELLDSMTARISEGNAKVAIQALETVGALFHCLRGRCNVGLNTLIPALAATLGSSNDKIRNVGVKATDALVESVDPALLIQNFAHCASHSSVRGRPLLVERLQVLARALWPARPTLVLKHALPAAFSLLNDTKGDGRAAANTLLMGLARLMGPQLQEHASGLQPVLQQRVSDAVALAMNNQ</sequence>
<dbReference type="InterPro" id="IPR016024">
    <property type="entry name" value="ARM-type_fold"/>
</dbReference>
<dbReference type="InterPro" id="IPR011989">
    <property type="entry name" value="ARM-like"/>
</dbReference>
<organism evidence="2 3">
    <name type="scientific">Dunaliella salina</name>
    <name type="common">Green alga</name>
    <name type="synonym">Protococcus salinus</name>
    <dbReference type="NCBI Taxonomy" id="3046"/>
    <lineage>
        <taxon>Eukaryota</taxon>
        <taxon>Viridiplantae</taxon>
        <taxon>Chlorophyta</taxon>
        <taxon>core chlorophytes</taxon>
        <taxon>Chlorophyceae</taxon>
        <taxon>CS clade</taxon>
        <taxon>Chlamydomonadales</taxon>
        <taxon>Dunaliellaceae</taxon>
        <taxon>Dunaliella</taxon>
    </lineage>
</organism>
<evidence type="ECO:0000313" key="2">
    <source>
        <dbReference type="EMBL" id="KAF5833407.1"/>
    </source>
</evidence>
<gene>
    <name evidence="2" type="ORF">DUNSADRAFT_10276</name>
</gene>
<dbReference type="PANTHER" id="PTHR21567:SF87">
    <property type="entry name" value="CRESCERIN-LIKE PROTEIN CHE-12"/>
    <property type="match status" value="1"/>
</dbReference>
<keyword evidence="3" id="KW-1185">Reference proteome</keyword>
<dbReference type="EMBL" id="MU069812">
    <property type="protein sequence ID" value="KAF5833407.1"/>
    <property type="molecule type" value="Genomic_DNA"/>
</dbReference>
<dbReference type="Proteomes" id="UP000815325">
    <property type="component" value="Unassembled WGS sequence"/>
</dbReference>
<protein>
    <recommendedName>
        <fullName evidence="1">TOG domain-containing protein</fullName>
    </recommendedName>
</protein>
<dbReference type="Gene3D" id="1.25.10.10">
    <property type="entry name" value="Leucine-rich Repeat Variant"/>
    <property type="match status" value="1"/>
</dbReference>
<dbReference type="SUPFAM" id="SSF48371">
    <property type="entry name" value="ARM repeat"/>
    <property type="match status" value="1"/>
</dbReference>
<feature type="domain" description="TOG" evidence="1">
    <location>
        <begin position="1"/>
        <end position="196"/>
    </location>
</feature>
<dbReference type="InterPro" id="IPR034085">
    <property type="entry name" value="TOG"/>
</dbReference>